<evidence type="ECO:0000256" key="4">
    <source>
        <dbReference type="ARBA" id="ARBA00023098"/>
    </source>
</evidence>
<evidence type="ECO:0000256" key="8">
    <source>
        <dbReference type="ARBA" id="ARBA00023239"/>
    </source>
</evidence>
<dbReference type="EC" id="4.1.1.65" evidence="12"/>
<keyword evidence="4" id="KW-0443">Lipid metabolism</keyword>
<evidence type="ECO:0000256" key="6">
    <source>
        <dbReference type="ARBA" id="ARBA00023145"/>
    </source>
</evidence>
<dbReference type="STRING" id="572546.Arcpr_0868"/>
<dbReference type="AlphaFoldDB" id="D2RI06"/>
<keyword evidence="2" id="KW-0444">Lipid biosynthesis</keyword>
<keyword evidence="10" id="KW-0670">Pyruvate</keyword>
<protein>
    <submittedName>
        <fullName evidence="12">Phosphatidylserine decarboxylase related protein</fullName>
        <ecNumber evidence="12">4.1.1.65</ecNumber>
    </submittedName>
</protein>
<keyword evidence="5 11" id="KW-0472">Membrane</keyword>
<evidence type="ECO:0000256" key="7">
    <source>
        <dbReference type="ARBA" id="ARBA00023209"/>
    </source>
</evidence>
<dbReference type="GO" id="GO:0004609">
    <property type="term" value="F:phosphatidylserine decarboxylase activity"/>
    <property type="evidence" value="ECO:0007669"/>
    <property type="project" value="UniProtKB-EC"/>
</dbReference>
<dbReference type="HOGENOM" id="CLU_072492_1_0_2"/>
<dbReference type="GeneID" id="8739530"/>
<keyword evidence="9" id="KW-1208">Phospholipid metabolism</keyword>
<evidence type="ECO:0000256" key="2">
    <source>
        <dbReference type="ARBA" id="ARBA00022516"/>
    </source>
</evidence>
<accession>D2RI06</accession>
<dbReference type="PaxDb" id="572546-Arcpr_0868"/>
<dbReference type="GO" id="GO:0008654">
    <property type="term" value="P:phospholipid biosynthetic process"/>
    <property type="evidence" value="ECO:0007669"/>
    <property type="project" value="UniProtKB-KW"/>
</dbReference>
<evidence type="ECO:0000256" key="5">
    <source>
        <dbReference type="ARBA" id="ARBA00023136"/>
    </source>
</evidence>
<name>D2RI06_ARCPA</name>
<evidence type="ECO:0000313" key="13">
    <source>
        <dbReference type="Proteomes" id="UP000001901"/>
    </source>
</evidence>
<proteinExistence type="predicted"/>
<dbReference type="OrthoDB" id="50255at2157"/>
<dbReference type="InterPro" id="IPR003817">
    <property type="entry name" value="PS_Dcarbxylase"/>
</dbReference>
<keyword evidence="6" id="KW-0865">Zymogen</keyword>
<keyword evidence="8 12" id="KW-0456">Lyase</keyword>
<dbReference type="NCBIfam" id="NF003685">
    <property type="entry name" value="PRK05305.2-5"/>
    <property type="match status" value="1"/>
</dbReference>
<dbReference type="PANTHER" id="PTHR35809:SF1">
    <property type="entry name" value="ARCHAETIDYLSERINE DECARBOXYLASE PROENZYME-RELATED"/>
    <property type="match status" value="1"/>
</dbReference>
<gene>
    <name evidence="12" type="ordered locus">Arcpr_0868</name>
</gene>
<keyword evidence="1" id="KW-1003">Cell membrane</keyword>
<keyword evidence="7" id="KW-0594">Phospholipid biosynthesis</keyword>
<dbReference type="KEGG" id="apo:Arcpr_0868"/>
<keyword evidence="13" id="KW-1185">Reference proteome</keyword>
<keyword evidence="3" id="KW-0210">Decarboxylase</keyword>
<evidence type="ECO:0000256" key="1">
    <source>
        <dbReference type="ARBA" id="ARBA00022475"/>
    </source>
</evidence>
<organism evidence="12 13">
    <name type="scientific">Archaeoglobus profundus (strain DSM 5631 / JCM 9629 / NBRC 100127 / Av18)</name>
    <dbReference type="NCBI Taxonomy" id="572546"/>
    <lineage>
        <taxon>Archaea</taxon>
        <taxon>Methanobacteriati</taxon>
        <taxon>Methanobacteriota</taxon>
        <taxon>Archaeoglobi</taxon>
        <taxon>Archaeoglobales</taxon>
        <taxon>Archaeoglobaceae</taxon>
        <taxon>Archaeoglobus</taxon>
    </lineage>
</organism>
<feature type="transmembrane region" description="Helical" evidence="11">
    <location>
        <begin position="15"/>
        <end position="41"/>
    </location>
</feature>
<dbReference type="Proteomes" id="UP000001901">
    <property type="component" value="Chromosome"/>
</dbReference>
<evidence type="ECO:0000256" key="10">
    <source>
        <dbReference type="ARBA" id="ARBA00023317"/>
    </source>
</evidence>
<evidence type="ECO:0000313" key="12">
    <source>
        <dbReference type="EMBL" id="ADB57931.1"/>
    </source>
</evidence>
<dbReference type="Pfam" id="PF02666">
    <property type="entry name" value="PS_Dcarbxylase"/>
    <property type="match status" value="1"/>
</dbReference>
<dbReference type="PANTHER" id="PTHR35809">
    <property type="entry name" value="ARCHAETIDYLSERINE DECARBOXYLASE PROENZYME-RELATED"/>
    <property type="match status" value="1"/>
</dbReference>
<sequence>MIVKQGLKFIALEFLLLPLALLSPYLLIILLPIIALTILFFRDPDRGIEDGVVSPADGKIDYVNDRRLEIFMSIFDCHVNRSPVDGIVRKIVYSKGSKLPAFMRHTNSERNEIYIETDHGTFKVVQIAGFLARRIICFVKEGERVRKGEKIGMIVMGSRVVIEIPEGFKFVKRVGDRVKAGETIAVKA</sequence>
<evidence type="ECO:0000256" key="11">
    <source>
        <dbReference type="SAM" id="Phobius"/>
    </source>
</evidence>
<dbReference type="RefSeq" id="WP_012940267.1">
    <property type="nucleotide sequence ID" value="NC_013741.1"/>
</dbReference>
<keyword evidence="11" id="KW-1133">Transmembrane helix</keyword>
<evidence type="ECO:0000256" key="3">
    <source>
        <dbReference type="ARBA" id="ARBA00022793"/>
    </source>
</evidence>
<reference evidence="12 13" key="1">
    <citation type="journal article" date="2010" name="Stand. Genomic Sci.">
        <title>Complete genome sequence of Archaeoglobus profundus type strain (AV18).</title>
        <authorList>
            <person name="von Jan M."/>
            <person name="Lapidus A."/>
            <person name="Del Rio T.G."/>
            <person name="Copeland A."/>
            <person name="Tice H."/>
            <person name="Cheng J.F."/>
            <person name="Lucas S."/>
            <person name="Chen F."/>
            <person name="Nolan M."/>
            <person name="Goodwin L."/>
            <person name="Han C."/>
            <person name="Pitluck S."/>
            <person name="Liolios K."/>
            <person name="Ivanova N."/>
            <person name="Mavromatis K."/>
            <person name="Ovchinnikova G."/>
            <person name="Chertkov O."/>
            <person name="Pati A."/>
            <person name="Chen A."/>
            <person name="Palaniappan K."/>
            <person name="Land M."/>
            <person name="Hauser L."/>
            <person name="Chang Y.J."/>
            <person name="Jeffries C.D."/>
            <person name="Saunders E."/>
            <person name="Brettin T."/>
            <person name="Detter J.C."/>
            <person name="Chain P."/>
            <person name="Eichinger K."/>
            <person name="Huber H."/>
            <person name="Spring S."/>
            <person name="Rohde M."/>
            <person name="Goker M."/>
            <person name="Wirth R."/>
            <person name="Woyke T."/>
            <person name="Bristow J."/>
            <person name="Eisen J.A."/>
            <person name="Markowitz V."/>
            <person name="Hugenholtz P."/>
            <person name="Kyrpides N.C."/>
            <person name="Klenk H.P."/>
        </authorList>
    </citation>
    <scope>NUCLEOTIDE SEQUENCE [LARGE SCALE GENOMIC DNA]</scope>
    <source>
        <strain evidence="13">DSM 5631 / JCM 9629 / NBRC 100127 / Av18</strain>
    </source>
</reference>
<dbReference type="InterPro" id="IPR033175">
    <property type="entry name" value="PSD-A"/>
</dbReference>
<keyword evidence="11" id="KW-0812">Transmembrane</keyword>
<dbReference type="eggNOG" id="arCOG04470">
    <property type="taxonomic scope" value="Archaea"/>
</dbReference>
<dbReference type="EMBL" id="CP001857">
    <property type="protein sequence ID" value="ADB57931.1"/>
    <property type="molecule type" value="Genomic_DNA"/>
</dbReference>
<evidence type="ECO:0000256" key="9">
    <source>
        <dbReference type="ARBA" id="ARBA00023264"/>
    </source>
</evidence>